<reference evidence="1 2" key="1">
    <citation type="submission" date="2018-12" db="EMBL/GenBank/DDBJ databases">
        <title>Genome sequence from the cellulolytic species, Caldicellulosiruptor changbaiensis.</title>
        <authorList>
            <person name="Blumer-Schuette S.E."/>
            <person name="Mendoza C."/>
        </authorList>
    </citation>
    <scope>NUCLEOTIDE SEQUENCE [LARGE SCALE GENOMIC DNA]</scope>
    <source>
        <strain evidence="1 2">CBS-Z</strain>
    </source>
</reference>
<accession>A0A3T0D4L3</accession>
<protein>
    <submittedName>
        <fullName evidence="1">Sporulation protein</fullName>
    </submittedName>
</protein>
<dbReference type="Proteomes" id="UP000282930">
    <property type="component" value="Chromosome"/>
</dbReference>
<dbReference type="KEGG" id="ccha:ELD05_04545"/>
<sequence length="297" mass="35339">MQILSLGVAEEPFFVYSRLKKQFDELENIKGLSIEQGQSGEITFYGIFLSDEEIKKNLDLYTYERIKYFIAAALCNVIIDYTKEKLICKLVDENYYFLDGIEKEKILFESRKRMDEIVESSGFSNIRYEIIKKVLDFLDYNFEFNFEGFLTFRLKEYLKIINNIIEDAASKYFLEREYIQFINLLKYFLDLQNTKIDLVHIVPDEKAYILYDKELKEVKDEFFEMLSKNLKLNLSKEDILLSRLISLSPQQVIFHRHCSSNLSQDILEILSLVFEQRIHFCDECEIEKSKTIAKSEE</sequence>
<dbReference type="AlphaFoldDB" id="A0A3T0D4L3"/>
<dbReference type="Pfam" id="PF08812">
    <property type="entry name" value="YtxC"/>
    <property type="match status" value="1"/>
</dbReference>
<evidence type="ECO:0000313" key="2">
    <source>
        <dbReference type="Proteomes" id="UP000282930"/>
    </source>
</evidence>
<gene>
    <name evidence="1" type="ORF">ELD05_04545</name>
</gene>
<proteinExistence type="predicted"/>
<keyword evidence="2" id="KW-1185">Reference proteome</keyword>
<dbReference type="InterPro" id="IPR014199">
    <property type="entry name" value="Spore_YtxC"/>
</dbReference>
<name>A0A3T0D4L3_9FIRM</name>
<dbReference type="RefSeq" id="WP_127351535.1">
    <property type="nucleotide sequence ID" value="NZ_CP034791.1"/>
</dbReference>
<evidence type="ECO:0000313" key="1">
    <source>
        <dbReference type="EMBL" id="AZT89977.1"/>
    </source>
</evidence>
<organism evidence="1 2">
    <name type="scientific">Caldicellulosiruptor changbaiensis</name>
    <dbReference type="NCBI Taxonomy" id="1222016"/>
    <lineage>
        <taxon>Bacteria</taxon>
        <taxon>Bacillati</taxon>
        <taxon>Bacillota</taxon>
        <taxon>Bacillota incertae sedis</taxon>
        <taxon>Caldicellulosiruptorales</taxon>
        <taxon>Caldicellulosiruptoraceae</taxon>
        <taxon>Caldicellulosiruptor</taxon>
    </lineage>
</organism>
<dbReference type="EMBL" id="CP034791">
    <property type="protein sequence ID" value="AZT89977.1"/>
    <property type="molecule type" value="Genomic_DNA"/>
</dbReference>